<evidence type="ECO:0000256" key="7">
    <source>
        <dbReference type="ARBA" id="ARBA00022723"/>
    </source>
</evidence>
<keyword evidence="8" id="KW-1133">Transmembrane helix</keyword>
<evidence type="ECO:0000256" key="1">
    <source>
        <dbReference type="ARBA" id="ARBA00001971"/>
    </source>
</evidence>
<evidence type="ECO:0000256" key="3">
    <source>
        <dbReference type="ARBA" id="ARBA00004721"/>
    </source>
</evidence>
<dbReference type="RefSeq" id="XP_007315030.1">
    <property type="nucleotide sequence ID" value="XM_007314968.1"/>
</dbReference>
<comment type="pathway">
    <text evidence="3">Secondary metabolite biosynthesis; terpenoid biosynthesis.</text>
</comment>
<comment type="cofactor">
    <cofactor evidence="1 13">
        <name>heme</name>
        <dbReference type="ChEBI" id="CHEBI:30413"/>
    </cofactor>
</comment>
<gene>
    <name evidence="14" type="ORF">SERLADRAFT_413566</name>
</gene>
<dbReference type="InterPro" id="IPR036396">
    <property type="entry name" value="Cyt_P450_sf"/>
</dbReference>
<comment type="similarity">
    <text evidence="4">Belongs to the cytochrome P450 family.</text>
</comment>
<dbReference type="GO" id="GO:0005506">
    <property type="term" value="F:iron ion binding"/>
    <property type="evidence" value="ECO:0007669"/>
    <property type="project" value="InterPro"/>
</dbReference>
<dbReference type="PANTHER" id="PTHR24305">
    <property type="entry name" value="CYTOCHROME P450"/>
    <property type="match status" value="1"/>
</dbReference>
<sequence>MSSFYILTGLVAAFLGHLAYRRLRRPSFFDLIPGPPSSSILAGNLLELSTSGAGSLPLIWRQQFHENTVLRIKGPFFSGDGLFISDPTALWKVYDTNNSFARPPSMTAIGEKLVGKGGIILSEGEAHHRIKRIMQPAFNAGPVRNLLPHFRHGALALVDAWGNLADAQAESGKKDAKAAIDVFDWLGASALDMIGLAAFGMTLGAVGRMQGAESVSNLADVYKTLLDTMGAEESAVSIFIRYSPSWLIDILTLIPNKLMQAVTKSLDSANEAARALVQDRVEAIKNGDTLSNDALTLMLKANLNEDTKWRLTESEMTAQITSIFFAGHGTSAAFISWALYQLAMQPELQDRVREEILANAQQYDAEQDSNIFSSKSMPLFDAFIKEVMRFYPVVHFNEKMATSDTVLNLSRPLVLKDGSTVSEIPCPKGTVIYADIISYNFSKAIFGPNADEFVPERWYTPTQGKLAPSVYAGLFNFIAGPKACLGWRFLILESQVMLFELIRNFVFHPPQCDVLKRMQLVMVPAVMKGEELSVEMPLFVERVQG</sequence>
<dbReference type="GO" id="GO:0016705">
    <property type="term" value="F:oxidoreductase activity, acting on paired donors, with incorporation or reduction of molecular oxygen"/>
    <property type="evidence" value="ECO:0007669"/>
    <property type="project" value="InterPro"/>
</dbReference>
<evidence type="ECO:0000256" key="5">
    <source>
        <dbReference type="ARBA" id="ARBA00022617"/>
    </source>
</evidence>
<dbReference type="KEGG" id="sla:SERLADRAFT_413566"/>
<keyword evidence="10 13" id="KW-0408">Iron</keyword>
<evidence type="ECO:0008006" key="15">
    <source>
        <dbReference type="Google" id="ProtNLM"/>
    </source>
</evidence>
<name>F8NKW2_SERL9</name>
<dbReference type="OrthoDB" id="1470350at2759"/>
<keyword evidence="9" id="KW-0560">Oxidoreductase</keyword>
<dbReference type="Gene3D" id="1.10.630.10">
    <property type="entry name" value="Cytochrome P450"/>
    <property type="match status" value="1"/>
</dbReference>
<evidence type="ECO:0000256" key="6">
    <source>
        <dbReference type="ARBA" id="ARBA00022692"/>
    </source>
</evidence>
<dbReference type="EMBL" id="GL945430">
    <property type="protein sequence ID" value="EGO28831.1"/>
    <property type="molecule type" value="Genomic_DNA"/>
</dbReference>
<dbReference type="InterPro" id="IPR002401">
    <property type="entry name" value="Cyt_P450_E_grp-I"/>
</dbReference>
<dbReference type="GO" id="GO:0020037">
    <property type="term" value="F:heme binding"/>
    <property type="evidence" value="ECO:0007669"/>
    <property type="project" value="InterPro"/>
</dbReference>
<dbReference type="HOGENOM" id="CLU_001570_5_11_1"/>
<dbReference type="PANTHER" id="PTHR24305:SF166">
    <property type="entry name" value="CYTOCHROME P450 12A4, MITOCHONDRIAL-RELATED"/>
    <property type="match status" value="1"/>
</dbReference>
<evidence type="ECO:0000256" key="13">
    <source>
        <dbReference type="PIRSR" id="PIRSR602401-1"/>
    </source>
</evidence>
<keyword evidence="12" id="KW-0472">Membrane</keyword>
<accession>F8NKW2</accession>
<dbReference type="GO" id="GO:0016020">
    <property type="term" value="C:membrane"/>
    <property type="evidence" value="ECO:0007669"/>
    <property type="project" value="UniProtKB-SubCell"/>
</dbReference>
<dbReference type="InterPro" id="IPR001128">
    <property type="entry name" value="Cyt_P450"/>
</dbReference>
<evidence type="ECO:0000256" key="4">
    <source>
        <dbReference type="ARBA" id="ARBA00010617"/>
    </source>
</evidence>
<keyword evidence="7 13" id="KW-0479">Metal-binding</keyword>
<evidence type="ECO:0000256" key="12">
    <source>
        <dbReference type="ARBA" id="ARBA00023136"/>
    </source>
</evidence>
<dbReference type="PRINTS" id="PR00385">
    <property type="entry name" value="P450"/>
</dbReference>
<dbReference type="Proteomes" id="UP000008064">
    <property type="component" value="Unassembled WGS sequence"/>
</dbReference>
<feature type="binding site" description="axial binding residue" evidence="13">
    <location>
        <position position="484"/>
    </location>
    <ligand>
        <name>heme</name>
        <dbReference type="ChEBI" id="CHEBI:30413"/>
    </ligand>
    <ligandPart>
        <name>Fe</name>
        <dbReference type="ChEBI" id="CHEBI:18248"/>
    </ligandPart>
</feature>
<keyword evidence="6" id="KW-0812">Transmembrane</keyword>
<protein>
    <recommendedName>
        <fullName evidence="15">Cytochrome P450</fullName>
    </recommendedName>
</protein>
<dbReference type="GeneID" id="18813179"/>
<dbReference type="Pfam" id="PF00067">
    <property type="entry name" value="p450"/>
    <property type="match status" value="1"/>
</dbReference>
<evidence type="ECO:0000256" key="11">
    <source>
        <dbReference type="ARBA" id="ARBA00023033"/>
    </source>
</evidence>
<evidence type="ECO:0000256" key="2">
    <source>
        <dbReference type="ARBA" id="ARBA00004370"/>
    </source>
</evidence>
<dbReference type="SUPFAM" id="SSF48264">
    <property type="entry name" value="Cytochrome P450"/>
    <property type="match status" value="1"/>
</dbReference>
<proteinExistence type="inferred from homology"/>
<evidence type="ECO:0000256" key="10">
    <source>
        <dbReference type="ARBA" id="ARBA00023004"/>
    </source>
</evidence>
<evidence type="ECO:0000256" key="9">
    <source>
        <dbReference type="ARBA" id="ARBA00023002"/>
    </source>
</evidence>
<keyword evidence="5 13" id="KW-0349">Heme</keyword>
<evidence type="ECO:0000256" key="8">
    <source>
        <dbReference type="ARBA" id="ARBA00022989"/>
    </source>
</evidence>
<reference evidence="14" key="1">
    <citation type="submission" date="2011-04" db="EMBL/GenBank/DDBJ databases">
        <title>Evolution of plant cell wall degrading machinery underlies the functional diversity of forest fungi.</title>
        <authorList>
            <consortium name="US DOE Joint Genome Institute (JGI-PGF)"/>
            <person name="Eastwood D.C."/>
            <person name="Floudas D."/>
            <person name="Binder M."/>
            <person name="Majcherczyk A."/>
            <person name="Schneider P."/>
            <person name="Aerts A."/>
            <person name="Asiegbu F.O."/>
            <person name="Baker S.E."/>
            <person name="Barry K."/>
            <person name="Bendiksby M."/>
            <person name="Blumentritt M."/>
            <person name="Coutinho P.M."/>
            <person name="Cullen D."/>
            <person name="Cullen D."/>
            <person name="Gathman A."/>
            <person name="Goodell B."/>
            <person name="Henrissat B."/>
            <person name="Ihrmark K."/>
            <person name="Kauserud H."/>
            <person name="Kohler A."/>
            <person name="LaButti K."/>
            <person name="Lapidus A."/>
            <person name="Lavin J.L."/>
            <person name="Lee Y.-H."/>
            <person name="Lindquist E."/>
            <person name="Lilly W."/>
            <person name="Lucas S."/>
            <person name="Morin E."/>
            <person name="Murat C."/>
            <person name="Oguiza J.A."/>
            <person name="Park J."/>
            <person name="Pisabarro A.G."/>
            <person name="Riley R."/>
            <person name="Rosling A."/>
            <person name="Salamov A."/>
            <person name="Schmidt O."/>
            <person name="Schmutz J."/>
            <person name="Skrede I."/>
            <person name="Stenlid J."/>
            <person name="Wiebenga A."/>
            <person name="Xie X."/>
            <person name="Kues U."/>
            <person name="Hibbett D.S."/>
            <person name="Hoffmeister D."/>
            <person name="Hogberg N."/>
            <person name="Martin F."/>
            <person name="Grigoriev I.V."/>
            <person name="Watkinson S.C."/>
        </authorList>
    </citation>
    <scope>NUCLEOTIDE SEQUENCE</scope>
    <source>
        <strain evidence="14">S7.9</strain>
    </source>
</reference>
<dbReference type="GO" id="GO:0004497">
    <property type="term" value="F:monooxygenase activity"/>
    <property type="evidence" value="ECO:0007669"/>
    <property type="project" value="UniProtKB-KW"/>
</dbReference>
<organism>
    <name type="scientific">Serpula lacrymans var. lacrymans (strain S7.9)</name>
    <name type="common">Dry rot fungus</name>
    <dbReference type="NCBI Taxonomy" id="578457"/>
    <lineage>
        <taxon>Eukaryota</taxon>
        <taxon>Fungi</taxon>
        <taxon>Dikarya</taxon>
        <taxon>Basidiomycota</taxon>
        <taxon>Agaricomycotina</taxon>
        <taxon>Agaricomycetes</taxon>
        <taxon>Agaricomycetidae</taxon>
        <taxon>Boletales</taxon>
        <taxon>Coniophorineae</taxon>
        <taxon>Serpulaceae</taxon>
        <taxon>Serpula</taxon>
    </lineage>
</organism>
<dbReference type="PRINTS" id="PR00463">
    <property type="entry name" value="EP450I"/>
</dbReference>
<keyword evidence="11" id="KW-0503">Monooxygenase</keyword>
<comment type="subcellular location">
    <subcellularLocation>
        <location evidence="2">Membrane</location>
    </subcellularLocation>
</comment>
<evidence type="ECO:0000313" key="14">
    <source>
        <dbReference type="EMBL" id="EGO28831.1"/>
    </source>
</evidence>
<dbReference type="AlphaFoldDB" id="F8NKW2"/>
<dbReference type="InterPro" id="IPR050121">
    <property type="entry name" value="Cytochrome_P450_monoxygenase"/>
</dbReference>